<dbReference type="GO" id="GO:0010181">
    <property type="term" value="F:FMN binding"/>
    <property type="evidence" value="ECO:0007669"/>
    <property type="project" value="InterPro"/>
</dbReference>
<evidence type="ECO:0000313" key="6">
    <source>
        <dbReference type="Proteomes" id="UP000308430"/>
    </source>
</evidence>
<dbReference type="OrthoDB" id="9792436at2"/>
<accession>A0A4S4B8S9</accession>
<dbReference type="RefSeq" id="WP_136346802.1">
    <property type="nucleotide sequence ID" value="NZ_SSOC01000001.1"/>
</dbReference>
<dbReference type="InterPro" id="IPR052174">
    <property type="entry name" value="Flavoredoxin"/>
</dbReference>
<dbReference type="Proteomes" id="UP000308430">
    <property type="component" value="Unassembled WGS sequence"/>
</dbReference>
<name>A0A4S4B8S9_9RHOO</name>
<evidence type="ECO:0000256" key="3">
    <source>
        <dbReference type="ARBA" id="ARBA00038054"/>
    </source>
</evidence>
<evidence type="ECO:0000256" key="2">
    <source>
        <dbReference type="ARBA" id="ARBA00022630"/>
    </source>
</evidence>
<dbReference type="PANTHER" id="PTHR43567">
    <property type="entry name" value="FLAVOREDOXIN-RELATED-RELATED"/>
    <property type="match status" value="1"/>
</dbReference>
<evidence type="ECO:0000256" key="1">
    <source>
        <dbReference type="ARBA" id="ARBA00001917"/>
    </source>
</evidence>
<dbReference type="Gene3D" id="2.30.110.10">
    <property type="entry name" value="Electron Transport, Fmn-binding Protein, Chain A"/>
    <property type="match status" value="1"/>
</dbReference>
<dbReference type="EMBL" id="SSOC01000001">
    <property type="protein sequence ID" value="THF67393.1"/>
    <property type="molecule type" value="Genomic_DNA"/>
</dbReference>
<dbReference type="AlphaFoldDB" id="A0A4S4B8S9"/>
<comment type="similarity">
    <text evidence="3">Belongs to the flavoredoxin family.</text>
</comment>
<dbReference type="PANTHER" id="PTHR43567:SF1">
    <property type="entry name" value="FLAVOREDOXIN"/>
    <property type="match status" value="1"/>
</dbReference>
<sequence length="187" mass="20325">MSFRTPVALPKSYLLLNHGPLTLVSSAAGGRKNVMAASWAMPVDFDPPKVAVVIDRNTLTRELVEASGEFVLNIPARHIAREALEAGSRSGREGDKLAALGLGHAPASQVGAPLIEGCLGWLECRVLPEPDNHRKHDLFVAEVVAAWADPRVFDNGRWRFHDDQLRTVHYSAGGHFFATGEGFDIPI</sequence>
<dbReference type="InterPro" id="IPR012349">
    <property type="entry name" value="Split_barrel_FMN-bd"/>
</dbReference>
<comment type="cofactor">
    <cofactor evidence="1">
        <name>FMN</name>
        <dbReference type="ChEBI" id="CHEBI:58210"/>
    </cofactor>
</comment>
<proteinExistence type="inferred from homology"/>
<keyword evidence="6" id="KW-1185">Reference proteome</keyword>
<comment type="caution">
    <text evidence="5">The sequence shown here is derived from an EMBL/GenBank/DDBJ whole genome shotgun (WGS) entry which is preliminary data.</text>
</comment>
<protein>
    <submittedName>
        <fullName evidence="5">Flavin reductase family protein</fullName>
    </submittedName>
</protein>
<evidence type="ECO:0000259" key="4">
    <source>
        <dbReference type="SMART" id="SM00903"/>
    </source>
</evidence>
<keyword evidence="2" id="KW-0285">Flavoprotein</keyword>
<dbReference type="SUPFAM" id="SSF50475">
    <property type="entry name" value="FMN-binding split barrel"/>
    <property type="match status" value="1"/>
</dbReference>
<dbReference type="SMART" id="SM00903">
    <property type="entry name" value="Flavin_Reduct"/>
    <property type="match status" value="1"/>
</dbReference>
<evidence type="ECO:0000313" key="5">
    <source>
        <dbReference type="EMBL" id="THF67393.1"/>
    </source>
</evidence>
<dbReference type="InterPro" id="IPR002563">
    <property type="entry name" value="Flavin_Rdtase-like_dom"/>
</dbReference>
<reference evidence="5 6" key="1">
    <citation type="submission" date="2019-04" db="EMBL/GenBank/DDBJ databases">
        <title>Azoarcus nasutitermitis sp. nov. isolated from termite nest.</title>
        <authorList>
            <person name="Lin S.-Y."/>
            <person name="Hameed A."/>
            <person name="Hsu Y.-H."/>
            <person name="Young C.-C."/>
        </authorList>
    </citation>
    <scope>NUCLEOTIDE SEQUENCE [LARGE SCALE GENOMIC DNA]</scope>
    <source>
        <strain evidence="5 6">CC-YHH838</strain>
    </source>
</reference>
<feature type="domain" description="Flavin reductase like" evidence="4">
    <location>
        <begin position="14"/>
        <end position="160"/>
    </location>
</feature>
<dbReference type="Pfam" id="PF01613">
    <property type="entry name" value="Flavin_Reduct"/>
    <property type="match status" value="1"/>
</dbReference>
<dbReference type="GO" id="GO:0016646">
    <property type="term" value="F:oxidoreductase activity, acting on the CH-NH group of donors, NAD or NADP as acceptor"/>
    <property type="evidence" value="ECO:0007669"/>
    <property type="project" value="UniProtKB-ARBA"/>
</dbReference>
<organism evidence="5 6">
    <name type="scientific">Pseudothauera nasutitermitis</name>
    <dbReference type="NCBI Taxonomy" id="2565930"/>
    <lineage>
        <taxon>Bacteria</taxon>
        <taxon>Pseudomonadati</taxon>
        <taxon>Pseudomonadota</taxon>
        <taxon>Betaproteobacteria</taxon>
        <taxon>Rhodocyclales</taxon>
        <taxon>Zoogloeaceae</taxon>
        <taxon>Pseudothauera</taxon>
    </lineage>
</organism>
<gene>
    <name evidence="5" type="ORF">E6C76_03215</name>
</gene>